<dbReference type="AlphaFoldDB" id="A0A645AMR8"/>
<protein>
    <submittedName>
        <fullName evidence="1">Uncharacterized protein</fullName>
    </submittedName>
</protein>
<comment type="caution">
    <text evidence="1">The sequence shown here is derived from an EMBL/GenBank/DDBJ whole genome shotgun (WGS) entry which is preliminary data.</text>
</comment>
<dbReference type="EMBL" id="VSSQ01014806">
    <property type="protein sequence ID" value="MPM54449.1"/>
    <property type="molecule type" value="Genomic_DNA"/>
</dbReference>
<sequence>MMASSLEFRWYHNATHDTTVAIAVAQATPRIPHPNTKTKIISSAILSTKDNTTK</sequence>
<gene>
    <name evidence="1" type="ORF">SDC9_101227</name>
</gene>
<organism evidence="1">
    <name type="scientific">bioreactor metagenome</name>
    <dbReference type="NCBI Taxonomy" id="1076179"/>
    <lineage>
        <taxon>unclassified sequences</taxon>
        <taxon>metagenomes</taxon>
        <taxon>ecological metagenomes</taxon>
    </lineage>
</organism>
<name>A0A645AMR8_9ZZZZ</name>
<evidence type="ECO:0000313" key="1">
    <source>
        <dbReference type="EMBL" id="MPM54449.1"/>
    </source>
</evidence>
<proteinExistence type="predicted"/>
<accession>A0A645AMR8</accession>
<reference evidence="1" key="1">
    <citation type="submission" date="2019-08" db="EMBL/GenBank/DDBJ databases">
        <authorList>
            <person name="Kucharzyk K."/>
            <person name="Murdoch R.W."/>
            <person name="Higgins S."/>
            <person name="Loffler F."/>
        </authorList>
    </citation>
    <scope>NUCLEOTIDE SEQUENCE</scope>
</reference>